<comment type="caution">
    <text evidence="1">The sequence shown here is derived from an EMBL/GenBank/DDBJ whole genome shotgun (WGS) entry which is preliminary data.</text>
</comment>
<name>A0AAV5KDB9_9ROSI</name>
<proteinExistence type="predicted"/>
<reference evidence="1 2" key="1">
    <citation type="journal article" date="2021" name="Commun. Biol.">
        <title>The genome of Shorea leprosula (Dipterocarpaceae) highlights the ecological relevance of drought in aseasonal tropical rainforests.</title>
        <authorList>
            <person name="Ng K.K.S."/>
            <person name="Kobayashi M.J."/>
            <person name="Fawcett J.A."/>
            <person name="Hatakeyama M."/>
            <person name="Paape T."/>
            <person name="Ng C.H."/>
            <person name="Ang C.C."/>
            <person name="Tnah L.H."/>
            <person name="Lee C.T."/>
            <person name="Nishiyama T."/>
            <person name="Sese J."/>
            <person name="O'Brien M.J."/>
            <person name="Copetti D."/>
            <person name="Mohd Noor M.I."/>
            <person name="Ong R.C."/>
            <person name="Putra M."/>
            <person name="Sireger I.Z."/>
            <person name="Indrioko S."/>
            <person name="Kosugi Y."/>
            <person name="Izuno A."/>
            <person name="Isagi Y."/>
            <person name="Lee S.L."/>
            <person name="Shimizu K.K."/>
        </authorList>
    </citation>
    <scope>NUCLEOTIDE SEQUENCE [LARGE SCALE GENOMIC DNA]</scope>
    <source>
        <strain evidence="1">214</strain>
    </source>
</reference>
<sequence>MASSTSFSPSHLAPTRAVSSPLFSSKLNPSRVSFPSRTRILKLAYDAPLLNLKVLSAHEPKGNLCEFICAFSGNV</sequence>
<protein>
    <submittedName>
        <fullName evidence="1">Uncharacterized protein</fullName>
    </submittedName>
</protein>
<evidence type="ECO:0000313" key="1">
    <source>
        <dbReference type="EMBL" id="GKV22574.1"/>
    </source>
</evidence>
<gene>
    <name evidence="1" type="ORF">SLEP1_g32434</name>
</gene>
<dbReference type="EMBL" id="BPVZ01000060">
    <property type="protein sequence ID" value="GKV22574.1"/>
    <property type="molecule type" value="Genomic_DNA"/>
</dbReference>
<dbReference type="Proteomes" id="UP001054252">
    <property type="component" value="Unassembled WGS sequence"/>
</dbReference>
<evidence type="ECO:0000313" key="2">
    <source>
        <dbReference type="Proteomes" id="UP001054252"/>
    </source>
</evidence>
<keyword evidence="2" id="KW-1185">Reference proteome</keyword>
<accession>A0AAV5KDB9</accession>
<dbReference type="AlphaFoldDB" id="A0AAV5KDB9"/>
<organism evidence="1 2">
    <name type="scientific">Rubroshorea leprosula</name>
    <dbReference type="NCBI Taxonomy" id="152421"/>
    <lineage>
        <taxon>Eukaryota</taxon>
        <taxon>Viridiplantae</taxon>
        <taxon>Streptophyta</taxon>
        <taxon>Embryophyta</taxon>
        <taxon>Tracheophyta</taxon>
        <taxon>Spermatophyta</taxon>
        <taxon>Magnoliopsida</taxon>
        <taxon>eudicotyledons</taxon>
        <taxon>Gunneridae</taxon>
        <taxon>Pentapetalae</taxon>
        <taxon>rosids</taxon>
        <taxon>malvids</taxon>
        <taxon>Malvales</taxon>
        <taxon>Dipterocarpaceae</taxon>
        <taxon>Rubroshorea</taxon>
    </lineage>
</organism>